<evidence type="ECO:0000313" key="2">
    <source>
        <dbReference type="EMBL" id="CAD2217644.1"/>
    </source>
</evidence>
<gene>
    <name evidence="2" type="ORF">ADEAN_000512300</name>
</gene>
<sequence length="70" mass="7263">MTVASLELSPASPGALLELSPGEELSSVPGVLSEELSAASSTSEIKTFSPSLVACSWVREEKGQWNEAPS</sequence>
<dbReference type="AlphaFoldDB" id="A0A7G2CFI2"/>
<organism evidence="2 3">
    <name type="scientific">Angomonas deanei</name>
    <dbReference type="NCBI Taxonomy" id="59799"/>
    <lineage>
        <taxon>Eukaryota</taxon>
        <taxon>Discoba</taxon>
        <taxon>Euglenozoa</taxon>
        <taxon>Kinetoplastea</taxon>
        <taxon>Metakinetoplastina</taxon>
        <taxon>Trypanosomatida</taxon>
        <taxon>Trypanosomatidae</taxon>
        <taxon>Strigomonadinae</taxon>
        <taxon>Angomonas</taxon>
    </lineage>
</organism>
<feature type="region of interest" description="Disordered" evidence="1">
    <location>
        <begin position="1"/>
        <end position="20"/>
    </location>
</feature>
<evidence type="ECO:0000313" key="3">
    <source>
        <dbReference type="Proteomes" id="UP000515908"/>
    </source>
</evidence>
<dbReference type="VEuPathDB" id="TriTrypDB:ADEAN_000512300"/>
<name>A0A7G2CFI2_9TRYP</name>
<evidence type="ECO:0000256" key="1">
    <source>
        <dbReference type="SAM" id="MobiDB-lite"/>
    </source>
</evidence>
<protein>
    <submittedName>
        <fullName evidence="2">Uncharacterized protein</fullName>
    </submittedName>
</protein>
<proteinExistence type="predicted"/>
<dbReference type="EMBL" id="LR877153">
    <property type="protein sequence ID" value="CAD2217644.1"/>
    <property type="molecule type" value="Genomic_DNA"/>
</dbReference>
<reference evidence="2 3" key="1">
    <citation type="submission" date="2020-08" db="EMBL/GenBank/DDBJ databases">
        <authorList>
            <person name="Newling K."/>
            <person name="Davey J."/>
            <person name="Forrester S."/>
        </authorList>
    </citation>
    <scope>NUCLEOTIDE SEQUENCE [LARGE SCALE GENOMIC DNA]</scope>
    <source>
        <strain evidence="3">Crithidia deanei Carvalho (ATCC PRA-265)</strain>
    </source>
</reference>
<accession>A0A7G2CFI2</accession>
<dbReference type="Proteomes" id="UP000515908">
    <property type="component" value="Chromosome 09"/>
</dbReference>
<keyword evidence="3" id="KW-1185">Reference proteome</keyword>